<evidence type="ECO:0000256" key="2">
    <source>
        <dbReference type="ARBA" id="ARBA00022617"/>
    </source>
</evidence>
<dbReference type="SUPFAM" id="SSF54862">
    <property type="entry name" value="4Fe-4S ferredoxins"/>
    <property type="match status" value="2"/>
</dbReference>
<dbReference type="InterPro" id="IPR045854">
    <property type="entry name" value="NO2/SO3_Rdtase_4Fe4S_sf"/>
</dbReference>
<sequence>MSEEYTWFLKDSVVDTGMCTLCGACAAVCPYEIIEFDENGPKLKEECYRNGEGACKDVCQRVMTDAARISMNVFNFKSLPPSAIGQYQKIVSARATDTSIAEKGQDGGAVTALLGYCFDNGLIDGAVTTAGFTKPDSCVVTSKEELMDTQGAKYSAVPVMAALRQNDAEFKNVAMVGVPCQTYGTRRTQFFTGLNVHPPEVGINGEKAEIPNIPYTIGLFCMENFDYGKLSEYMKSIGIDLDKIRKYAIRLDEMIVTTDDGEIEISLKDIANCVWDGCRICRDAVSKVADISAGHVGSSTGWTTLIARNDKGLALLEAAEKAGYIETIDDVDISMLEDFAAIKMRKFNKELGKRLDDGKKVNFYWVRDYPGVRPEANGTNFVKIKTNSGIVQHDYIARVAELAEKYGDGSLELTTRKSVEIQGVKGENVDGLMADVYGSGLKTIGMGYANACPGMDYCPEGLVTTKDLANELTMQFAQKLTPHKMKVGVAGCPNSCVRAESNDIGIVGQLRPKVDTEKCTGCGRCSELCKLNAISVISGKAVIDRDLCINCGWCVRGCPHEAAVEDERGYSVWIGGNDARRPTNGVLLKAFSTKEEIPALIDKVGKTFVKYRTKPGKERLGNIIELVGEGQFISEVLKE</sequence>
<gene>
    <name evidence="8" type="ORF">LI82_07475</name>
</gene>
<evidence type="ECO:0000256" key="3">
    <source>
        <dbReference type="ARBA" id="ARBA00022723"/>
    </source>
</evidence>
<evidence type="ECO:0000256" key="4">
    <source>
        <dbReference type="ARBA" id="ARBA00023002"/>
    </source>
</evidence>
<dbReference type="RefSeq" id="WP_048194518.1">
    <property type="nucleotide sequence ID" value="NZ_CAAGSM010000009.1"/>
</dbReference>
<dbReference type="InterPro" id="IPR006067">
    <property type="entry name" value="NO2/SO3_Rdtase_4Fe4S_dom"/>
</dbReference>
<feature type="domain" description="4Fe-4S ferredoxin-type" evidence="7">
    <location>
        <begin position="10"/>
        <end position="39"/>
    </location>
</feature>
<dbReference type="Pfam" id="PF01077">
    <property type="entry name" value="NIR_SIR"/>
    <property type="match status" value="1"/>
</dbReference>
<dbReference type="Pfam" id="PF03460">
    <property type="entry name" value="NIR_SIR_ferr"/>
    <property type="match status" value="1"/>
</dbReference>
<reference evidence="8 9" key="1">
    <citation type="submission" date="2014-09" db="EMBL/GenBank/DDBJ databases">
        <title>Draft genome sequence of an obligately methylotrophic methanogen, Methanococcoides methylutens, isolated from marine sediment.</title>
        <authorList>
            <person name="Guan Y."/>
            <person name="Ngugi D.K."/>
            <person name="Blom J."/>
            <person name="Ali S."/>
            <person name="Ferry J.G."/>
            <person name="Stingl U."/>
        </authorList>
    </citation>
    <scope>NUCLEOTIDE SEQUENCE [LARGE SCALE GENOMIC DNA]</scope>
    <source>
        <strain evidence="8 9">DSM 2657</strain>
    </source>
</reference>
<evidence type="ECO:0000313" key="9">
    <source>
        <dbReference type="Proteomes" id="UP000029859"/>
    </source>
</evidence>
<proteinExistence type="predicted"/>
<feature type="domain" description="4Fe-4S ferredoxin-type" evidence="7">
    <location>
        <begin position="540"/>
        <end position="568"/>
    </location>
</feature>
<dbReference type="InterPro" id="IPR007516">
    <property type="entry name" value="Co_F420_Hydgase/DH_bsu_N"/>
</dbReference>
<evidence type="ECO:0000313" key="8">
    <source>
        <dbReference type="EMBL" id="KGK98680.1"/>
    </source>
</evidence>
<dbReference type="PRINTS" id="PR00397">
    <property type="entry name" value="SIROHAEM"/>
</dbReference>
<dbReference type="InterPro" id="IPR017900">
    <property type="entry name" value="4Fe4S_Fe_S_CS"/>
</dbReference>
<comment type="caution">
    <text evidence="8">The sequence shown here is derived from an EMBL/GenBank/DDBJ whole genome shotgun (WGS) entry which is preliminary data.</text>
</comment>
<dbReference type="Gene3D" id="3.30.413.10">
    <property type="entry name" value="Sulfite Reductase Hemoprotein, domain 1"/>
    <property type="match status" value="1"/>
</dbReference>
<dbReference type="Pfam" id="PF04422">
    <property type="entry name" value="FrhB_FdhB_N"/>
    <property type="match status" value="1"/>
</dbReference>
<dbReference type="Proteomes" id="UP000029859">
    <property type="component" value="Unassembled WGS sequence"/>
</dbReference>
<dbReference type="PANTHER" id="PTHR31332:SF0">
    <property type="entry name" value="7-HYDROXYMETHYL CHLOROPHYLL A REDUCTASE, CHLOROPLASTIC"/>
    <property type="match status" value="1"/>
</dbReference>
<dbReference type="GO" id="GO:0020037">
    <property type="term" value="F:heme binding"/>
    <property type="evidence" value="ECO:0007669"/>
    <property type="project" value="InterPro"/>
</dbReference>
<evidence type="ECO:0000259" key="7">
    <source>
        <dbReference type="PROSITE" id="PS51379"/>
    </source>
</evidence>
<feature type="domain" description="4Fe-4S ferredoxin-type" evidence="7">
    <location>
        <begin position="510"/>
        <end position="539"/>
    </location>
</feature>
<dbReference type="PANTHER" id="PTHR31332">
    <property type="entry name" value="7-HYDROXYMETHYL CHLOROPHYLL A REDUCTASE, CHLOROPLASTIC"/>
    <property type="match status" value="1"/>
</dbReference>
<keyword evidence="2" id="KW-0349">Heme</keyword>
<dbReference type="OrthoDB" id="15347at2157"/>
<dbReference type="GO" id="GO:0046872">
    <property type="term" value="F:metal ion binding"/>
    <property type="evidence" value="ECO:0007669"/>
    <property type="project" value="UniProtKB-KW"/>
</dbReference>
<dbReference type="Gene3D" id="3.90.480.10">
    <property type="entry name" value="Sulfite Reductase Hemoprotein,Domain 2"/>
    <property type="match status" value="1"/>
</dbReference>
<organism evidence="8 9">
    <name type="scientific">Methanococcoides methylutens</name>
    <dbReference type="NCBI Taxonomy" id="2226"/>
    <lineage>
        <taxon>Archaea</taxon>
        <taxon>Methanobacteriati</taxon>
        <taxon>Methanobacteriota</taxon>
        <taxon>Stenosarchaea group</taxon>
        <taxon>Methanomicrobia</taxon>
        <taxon>Methanosarcinales</taxon>
        <taxon>Methanosarcinaceae</taxon>
        <taxon>Methanococcoides</taxon>
    </lineage>
</organism>
<keyword evidence="6" id="KW-0411">Iron-sulfur</keyword>
<evidence type="ECO:0000256" key="5">
    <source>
        <dbReference type="ARBA" id="ARBA00023004"/>
    </source>
</evidence>
<dbReference type="InterPro" id="IPR005117">
    <property type="entry name" value="NiRdtase/SiRdtase_haem-b_fer"/>
</dbReference>
<keyword evidence="3" id="KW-0479">Metal-binding</keyword>
<keyword evidence="1" id="KW-0004">4Fe-4S</keyword>
<evidence type="ECO:0000256" key="1">
    <source>
        <dbReference type="ARBA" id="ARBA00022485"/>
    </source>
</evidence>
<dbReference type="Gene3D" id="3.30.70.20">
    <property type="match status" value="2"/>
</dbReference>
<dbReference type="GO" id="GO:0051539">
    <property type="term" value="F:4 iron, 4 sulfur cluster binding"/>
    <property type="evidence" value="ECO:0007669"/>
    <property type="project" value="UniProtKB-KW"/>
</dbReference>
<dbReference type="GO" id="GO:0052592">
    <property type="term" value="F:oxidoreductase activity, acting on CH or CH2 groups, with an iron-sulfur protein as acceptor"/>
    <property type="evidence" value="ECO:0007669"/>
    <property type="project" value="TreeGrafter"/>
</dbReference>
<dbReference type="SUPFAM" id="SSF55124">
    <property type="entry name" value="Nitrite/Sulfite reductase N-terminal domain-like"/>
    <property type="match status" value="1"/>
</dbReference>
<dbReference type="InterPro" id="IPR036136">
    <property type="entry name" value="Nit/Sulf_reduc_fer-like_dom_sf"/>
</dbReference>
<dbReference type="PROSITE" id="PS51379">
    <property type="entry name" value="4FE4S_FER_2"/>
    <property type="match status" value="3"/>
</dbReference>
<keyword evidence="5" id="KW-0408">Iron</keyword>
<dbReference type="PROSITE" id="PS00198">
    <property type="entry name" value="4FE4S_FER_1"/>
    <property type="match status" value="2"/>
</dbReference>
<dbReference type="InterPro" id="IPR007525">
    <property type="entry name" value="FrhB_FdhB_C"/>
</dbReference>
<dbReference type="InterPro" id="IPR006066">
    <property type="entry name" value="NO2/SO3_Rdtase_FeS/sirohaem_BS"/>
</dbReference>
<accession>A0A099T0I3</accession>
<dbReference type="EMBL" id="JRHO01000013">
    <property type="protein sequence ID" value="KGK98680.1"/>
    <property type="molecule type" value="Genomic_DNA"/>
</dbReference>
<evidence type="ECO:0000256" key="6">
    <source>
        <dbReference type="ARBA" id="ARBA00023014"/>
    </source>
</evidence>
<name>A0A099T0I3_METMT</name>
<dbReference type="InterPro" id="IPR045220">
    <property type="entry name" value="FRHB/FDHB/HCAR-like"/>
</dbReference>
<dbReference type="Pfam" id="PF04432">
    <property type="entry name" value="FrhB_FdhB_C"/>
    <property type="match status" value="1"/>
</dbReference>
<dbReference type="SUPFAM" id="SSF56014">
    <property type="entry name" value="Nitrite and sulphite reductase 4Fe-4S domain-like"/>
    <property type="match status" value="1"/>
</dbReference>
<keyword evidence="4" id="KW-0560">Oxidoreductase</keyword>
<dbReference type="AlphaFoldDB" id="A0A099T0I3"/>
<dbReference type="Pfam" id="PF00037">
    <property type="entry name" value="Fer4"/>
    <property type="match status" value="3"/>
</dbReference>
<keyword evidence="9" id="KW-1185">Reference proteome</keyword>
<dbReference type="InterPro" id="IPR017896">
    <property type="entry name" value="4Fe4S_Fe-S-bd"/>
</dbReference>
<protein>
    <submittedName>
        <fullName evidence="8">Nitrite reductase</fullName>
    </submittedName>
</protein>